<dbReference type="NCBIfam" id="TIGR01489">
    <property type="entry name" value="DKMTPPase-SF"/>
    <property type="match status" value="1"/>
</dbReference>
<dbReference type="Pfam" id="PF12710">
    <property type="entry name" value="HAD"/>
    <property type="match status" value="1"/>
</dbReference>
<evidence type="ECO:0000256" key="4">
    <source>
        <dbReference type="HAMAP-Rule" id="MF_01680"/>
    </source>
</evidence>
<dbReference type="InterPro" id="IPR006384">
    <property type="entry name" value="HAD_hydro_PyrdxlP_Pase-like"/>
</dbReference>
<gene>
    <name evidence="4" type="primary">mtnX</name>
    <name evidence="5" type="ORF">SAMN05444392_108105</name>
</gene>
<dbReference type="EC" id="3.1.3.87" evidence="4"/>
<evidence type="ECO:0000313" key="6">
    <source>
        <dbReference type="Proteomes" id="UP000184476"/>
    </source>
</evidence>
<evidence type="ECO:0000256" key="1">
    <source>
        <dbReference type="ARBA" id="ARBA00022605"/>
    </source>
</evidence>
<comment type="pathway">
    <text evidence="4">Amino-acid biosynthesis; L-methionine biosynthesis via salvage pathway; L-methionine from S-methyl-5-thio-alpha-D-ribose 1-phosphate: step 4/6.</text>
</comment>
<name>A0A1M4Z975_9BACL</name>
<comment type="similarity">
    <text evidence="4">Belongs to the HAD-like hydrolase superfamily. MtnX family.</text>
</comment>
<dbReference type="InterPro" id="IPR050849">
    <property type="entry name" value="HAD-like_hydrolase_phosphatase"/>
</dbReference>
<organism evidence="5 6">
    <name type="scientific">Seinonella peptonophila</name>
    <dbReference type="NCBI Taxonomy" id="112248"/>
    <lineage>
        <taxon>Bacteria</taxon>
        <taxon>Bacillati</taxon>
        <taxon>Bacillota</taxon>
        <taxon>Bacilli</taxon>
        <taxon>Bacillales</taxon>
        <taxon>Thermoactinomycetaceae</taxon>
        <taxon>Seinonella</taxon>
    </lineage>
</organism>
<dbReference type="Gene3D" id="3.90.1470.20">
    <property type="match status" value="1"/>
</dbReference>
<keyword evidence="1 4" id="KW-0028">Amino-acid biosynthesis</keyword>
<dbReference type="AlphaFoldDB" id="A0A1M4Z975"/>
<dbReference type="HAMAP" id="MF_01680">
    <property type="entry name" value="Salvage_MtnX"/>
    <property type="match status" value="1"/>
</dbReference>
<dbReference type="UniPathway" id="UPA00904">
    <property type="reaction ID" value="UER00877"/>
</dbReference>
<evidence type="ECO:0000313" key="5">
    <source>
        <dbReference type="EMBL" id="SHF14367.1"/>
    </source>
</evidence>
<dbReference type="EMBL" id="FQVL01000008">
    <property type="protein sequence ID" value="SHF14367.1"/>
    <property type="molecule type" value="Genomic_DNA"/>
</dbReference>
<evidence type="ECO:0000256" key="3">
    <source>
        <dbReference type="ARBA" id="ARBA00023167"/>
    </source>
</evidence>
<evidence type="ECO:0000256" key="2">
    <source>
        <dbReference type="ARBA" id="ARBA00022801"/>
    </source>
</evidence>
<dbReference type="SUPFAM" id="SSF56784">
    <property type="entry name" value="HAD-like"/>
    <property type="match status" value="1"/>
</dbReference>
<dbReference type="PANTHER" id="PTHR28181">
    <property type="entry name" value="UPF0655 PROTEIN YCR015C"/>
    <property type="match status" value="1"/>
</dbReference>
<dbReference type="InterPro" id="IPR017718">
    <property type="entry name" value="HAD-SF_hydro_IB_MtnX"/>
</dbReference>
<dbReference type="OrthoDB" id="9804940at2"/>
<dbReference type="Gene3D" id="3.40.50.1000">
    <property type="entry name" value="HAD superfamily/HAD-like"/>
    <property type="match status" value="1"/>
</dbReference>
<dbReference type="NCBIfam" id="TIGR01488">
    <property type="entry name" value="HAD-SF-IB"/>
    <property type="match status" value="1"/>
</dbReference>
<dbReference type="STRING" id="112248.SAMN05444392_108105"/>
<dbReference type="PANTHER" id="PTHR28181:SF2">
    <property type="entry name" value="PHOSPHORIC MONOESTER HYDROLASE"/>
    <property type="match status" value="1"/>
</dbReference>
<dbReference type="GO" id="GO:0019509">
    <property type="term" value="P:L-methionine salvage from methylthioadenosine"/>
    <property type="evidence" value="ECO:0007669"/>
    <property type="project" value="UniProtKB-UniRule"/>
</dbReference>
<dbReference type="GO" id="GO:0043716">
    <property type="term" value="F:2-hydroxy-3-keto-5-methylthiopentenyl-1-phosphate phosphatase activity"/>
    <property type="evidence" value="ECO:0007669"/>
    <property type="project" value="UniProtKB-UniRule"/>
</dbReference>
<accession>A0A1M4Z975</accession>
<sequence>MSKQLLIFCDFDGTVTDTDNIIEVMKHFAPPEWEPIKDAILSEQISIKNGVGQMFQLLSSNLKEEIVQFVQENAHIRPGFAELVQYVNEEQIPFYIVSGGVDFFVYPVLKNFISTASIFCNEGDFSGERIQINWPYPCDDQCQNDCGCCKPSLFRRFPSDQYEKIMIGDSITDFEASKQADHVYARDFLQQKCEELQIPYTPFTTFYDILADLQERKITT</sequence>
<dbReference type="CDD" id="cd07524">
    <property type="entry name" value="HAD_Pase"/>
    <property type="match status" value="1"/>
</dbReference>
<comment type="catalytic activity">
    <reaction evidence="4">
        <text>2-hydroxy-5-methylsulfanyl-3-oxopent-1-enyl phosphate + H2O = 1,2-dihydroxy-5-(methylsulfanyl)pent-1-en-3-one + phosphate</text>
        <dbReference type="Rhea" id="RHEA:14481"/>
        <dbReference type="ChEBI" id="CHEBI:15377"/>
        <dbReference type="ChEBI" id="CHEBI:43474"/>
        <dbReference type="ChEBI" id="CHEBI:49252"/>
        <dbReference type="ChEBI" id="CHEBI:59505"/>
        <dbReference type="EC" id="3.1.3.87"/>
    </reaction>
</comment>
<dbReference type="NCBIfam" id="NF007103">
    <property type="entry name" value="PRK09552.1"/>
    <property type="match status" value="1"/>
</dbReference>
<dbReference type="RefSeq" id="WP_073155332.1">
    <property type="nucleotide sequence ID" value="NZ_FQVL01000008.1"/>
</dbReference>
<proteinExistence type="inferred from homology"/>
<dbReference type="InterPro" id="IPR036412">
    <property type="entry name" value="HAD-like_sf"/>
</dbReference>
<dbReference type="InterPro" id="IPR023214">
    <property type="entry name" value="HAD_sf"/>
</dbReference>
<keyword evidence="3 4" id="KW-0486">Methionine biosynthesis</keyword>
<dbReference type="NCBIfam" id="TIGR03333">
    <property type="entry name" value="salvage_mtnX"/>
    <property type="match status" value="1"/>
</dbReference>
<protein>
    <recommendedName>
        <fullName evidence="4">2-hydroxy-3-keto-5-methylthiopentenyl-1-phosphate phosphatase</fullName>
        <shortName evidence="4">HK-MTPenyl-1-P phosphatase</shortName>
        <ecNumber evidence="4">3.1.3.87</ecNumber>
    </recommendedName>
</protein>
<reference evidence="5 6" key="1">
    <citation type="submission" date="2016-11" db="EMBL/GenBank/DDBJ databases">
        <authorList>
            <person name="Jaros S."/>
            <person name="Januszkiewicz K."/>
            <person name="Wedrychowicz H."/>
        </authorList>
    </citation>
    <scope>NUCLEOTIDE SEQUENCE [LARGE SCALE GENOMIC DNA]</scope>
    <source>
        <strain evidence="5 6">DSM 44666</strain>
    </source>
</reference>
<keyword evidence="6" id="KW-1185">Reference proteome</keyword>
<keyword evidence="2 4" id="KW-0378">Hydrolase</keyword>
<comment type="function">
    <text evidence="4">Dephosphorylates 2-hydroxy-3-keto-5-methylthiopentenyl-1-phosphate (HK-MTPenyl-1-P) yielding 1,2-dihydroxy-3-keto-5-methylthiopentene (DHK-MTPene).</text>
</comment>
<dbReference type="Proteomes" id="UP000184476">
    <property type="component" value="Unassembled WGS sequence"/>
</dbReference>